<dbReference type="GO" id="GO:0016491">
    <property type="term" value="F:oxidoreductase activity"/>
    <property type="evidence" value="ECO:0007669"/>
    <property type="project" value="UniProtKB-KW"/>
</dbReference>
<evidence type="ECO:0000313" key="4">
    <source>
        <dbReference type="EMBL" id="AYN41969.1"/>
    </source>
</evidence>
<gene>
    <name evidence="4" type="ORF">D9753_27230</name>
</gene>
<dbReference type="InterPro" id="IPR055170">
    <property type="entry name" value="GFO_IDH_MocA-like_dom"/>
</dbReference>
<dbReference type="OrthoDB" id="9812981at2"/>
<dbReference type="Pfam" id="PF01408">
    <property type="entry name" value="GFO_IDH_MocA"/>
    <property type="match status" value="1"/>
</dbReference>
<dbReference type="Proteomes" id="UP000268329">
    <property type="component" value="Chromosome"/>
</dbReference>
<dbReference type="InterPro" id="IPR036291">
    <property type="entry name" value="NAD(P)-bd_dom_sf"/>
</dbReference>
<dbReference type="SUPFAM" id="SSF51735">
    <property type="entry name" value="NAD(P)-binding Rossmann-fold domains"/>
    <property type="match status" value="1"/>
</dbReference>
<protein>
    <submittedName>
        <fullName evidence="4">Gfo/Idh/MocA family oxidoreductase</fullName>
    </submittedName>
</protein>
<evidence type="ECO:0000259" key="2">
    <source>
        <dbReference type="Pfam" id="PF01408"/>
    </source>
</evidence>
<accession>A0A3G2JN31</accession>
<dbReference type="Gene3D" id="3.40.50.720">
    <property type="entry name" value="NAD(P)-binding Rossmann-like Domain"/>
    <property type="match status" value="1"/>
</dbReference>
<dbReference type="KEGG" id="sdd:D9753_27230"/>
<dbReference type="EMBL" id="CP033073">
    <property type="protein sequence ID" value="AYN41969.1"/>
    <property type="molecule type" value="Genomic_DNA"/>
</dbReference>
<feature type="domain" description="Gfo/Idh/MocA-like oxidoreductase N-terminal" evidence="2">
    <location>
        <begin position="6"/>
        <end position="125"/>
    </location>
</feature>
<keyword evidence="1" id="KW-0560">Oxidoreductase</keyword>
<evidence type="ECO:0000313" key="5">
    <source>
        <dbReference type="Proteomes" id="UP000268329"/>
    </source>
</evidence>
<dbReference type="PANTHER" id="PTHR43818">
    <property type="entry name" value="BCDNA.GH03377"/>
    <property type="match status" value="1"/>
</dbReference>
<evidence type="ECO:0000256" key="1">
    <source>
        <dbReference type="ARBA" id="ARBA00023002"/>
    </source>
</evidence>
<name>A0A3G2JN31_9ACTN</name>
<proteinExistence type="predicted"/>
<feature type="domain" description="GFO/IDH/MocA-like oxidoreductase" evidence="3">
    <location>
        <begin position="135"/>
        <end position="263"/>
    </location>
</feature>
<reference evidence="4 5" key="1">
    <citation type="submission" date="2018-10" db="EMBL/GenBank/DDBJ databases">
        <title>The genome of Streptomyces dangxiongensis Z022.</title>
        <authorList>
            <person name="Zhang B."/>
        </authorList>
    </citation>
    <scope>NUCLEOTIDE SEQUENCE [LARGE SCALE GENOMIC DNA]</scope>
    <source>
        <strain evidence="4 5">Z022</strain>
    </source>
</reference>
<sequence>MTVPVVLAGARGHGHWHLDNIRRLQARGTLRLAGICELTPLTADEIPDGLGTPEQSADLGALLAATGARIAVICTPIPTHTGLALTAAEHGAHVLLEKPPAPSYAEFRRMADGLAKARVVCQIGFQSLGSHAVPAIRRLVAEGAIGEVTGVGGAGAWARDEAYYRRAPWAGRRRLNGTDVVDGVLTNPLAHAVATGLAVLGTTRAEDVTGIETELLHANAIESDDTSCVRVRTPRGPMTVAATLCAERPGEPYVVVHGGAGRITFWYKQDRVLLQRAGHGPEERVYGRTDLLENLAGHLAGGDALLVPPVDTGAFMRVVEAVRTAPDPVPLPADAWRLLPAERRRVVPGIEDLVAAAADRLALYSELGASWAPSKEVSTR</sequence>
<dbReference type="PANTHER" id="PTHR43818:SF11">
    <property type="entry name" value="BCDNA.GH03377"/>
    <property type="match status" value="1"/>
</dbReference>
<organism evidence="4 5">
    <name type="scientific">Streptomyces dangxiongensis</name>
    <dbReference type="NCBI Taxonomy" id="1442032"/>
    <lineage>
        <taxon>Bacteria</taxon>
        <taxon>Bacillati</taxon>
        <taxon>Actinomycetota</taxon>
        <taxon>Actinomycetes</taxon>
        <taxon>Kitasatosporales</taxon>
        <taxon>Streptomycetaceae</taxon>
        <taxon>Streptomyces</taxon>
    </lineage>
</organism>
<dbReference type="Gene3D" id="3.30.360.10">
    <property type="entry name" value="Dihydrodipicolinate Reductase, domain 2"/>
    <property type="match status" value="1"/>
</dbReference>
<dbReference type="RefSeq" id="WP_121789404.1">
    <property type="nucleotide sequence ID" value="NZ_CP033073.1"/>
</dbReference>
<keyword evidence="5" id="KW-1185">Reference proteome</keyword>
<dbReference type="InterPro" id="IPR050463">
    <property type="entry name" value="Gfo/Idh/MocA_oxidrdct_glycsds"/>
</dbReference>
<dbReference type="Pfam" id="PF22725">
    <property type="entry name" value="GFO_IDH_MocA_C3"/>
    <property type="match status" value="1"/>
</dbReference>
<dbReference type="GO" id="GO:0000166">
    <property type="term" value="F:nucleotide binding"/>
    <property type="evidence" value="ECO:0007669"/>
    <property type="project" value="InterPro"/>
</dbReference>
<evidence type="ECO:0000259" key="3">
    <source>
        <dbReference type="Pfam" id="PF22725"/>
    </source>
</evidence>
<dbReference type="InterPro" id="IPR000683">
    <property type="entry name" value="Gfo/Idh/MocA-like_OxRdtase_N"/>
</dbReference>
<dbReference type="AlphaFoldDB" id="A0A3G2JN31"/>
<dbReference type="SUPFAM" id="SSF55347">
    <property type="entry name" value="Glyceraldehyde-3-phosphate dehydrogenase-like, C-terminal domain"/>
    <property type="match status" value="1"/>
</dbReference>